<keyword evidence="3" id="KW-1185">Reference proteome</keyword>
<comment type="caution">
    <text evidence="2">The sequence shown here is derived from an EMBL/GenBank/DDBJ whole genome shotgun (WGS) entry which is preliminary data.</text>
</comment>
<feature type="compositionally biased region" description="Low complexity" evidence="1">
    <location>
        <begin position="25"/>
        <end position="44"/>
    </location>
</feature>
<dbReference type="AlphaFoldDB" id="A0A8T0VVI3"/>
<accession>A0A8T0VVI3</accession>
<feature type="compositionally biased region" description="Low complexity" evidence="1">
    <location>
        <begin position="95"/>
        <end position="118"/>
    </location>
</feature>
<evidence type="ECO:0000313" key="3">
    <source>
        <dbReference type="Proteomes" id="UP000823388"/>
    </source>
</evidence>
<reference evidence="2" key="1">
    <citation type="submission" date="2020-05" db="EMBL/GenBank/DDBJ databases">
        <title>WGS assembly of Panicum virgatum.</title>
        <authorList>
            <person name="Lovell J.T."/>
            <person name="Jenkins J."/>
            <person name="Shu S."/>
            <person name="Juenger T.E."/>
            <person name="Schmutz J."/>
        </authorList>
    </citation>
    <scope>NUCLEOTIDE SEQUENCE</scope>
    <source>
        <strain evidence="2">AP13</strain>
    </source>
</reference>
<organism evidence="2 3">
    <name type="scientific">Panicum virgatum</name>
    <name type="common">Blackwell switchgrass</name>
    <dbReference type="NCBI Taxonomy" id="38727"/>
    <lineage>
        <taxon>Eukaryota</taxon>
        <taxon>Viridiplantae</taxon>
        <taxon>Streptophyta</taxon>
        <taxon>Embryophyta</taxon>
        <taxon>Tracheophyta</taxon>
        <taxon>Spermatophyta</taxon>
        <taxon>Magnoliopsida</taxon>
        <taxon>Liliopsida</taxon>
        <taxon>Poales</taxon>
        <taxon>Poaceae</taxon>
        <taxon>PACMAD clade</taxon>
        <taxon>Panicoideae</taxon>
        <taxon>Panicodae</taxon>
        <taxon>Paniceae</taxon>
        <taxon>Panicinae</taxon>
        <taxon>Panicum</taxon>
        <taxon>Panicum sect. Hiantes</taxon>
    </lineage>
</organism>
<protein>
    <submittedName>
        <fullName evidence="2">Uncharacterized protein</fullName>
    </submittedName>
</protein>
<dbReference type="EMBL" id="CM029040">
    <property type="protein sequence ID" value="KAG2637666.1"/>
    <property type="molecule type" value="Genomic_DNA"/>
</dbReference>
<evidence type="ECO:0000256" key="1">
    <source>
        <dbReference type="SAM" id="MobiDB-lite"/>
    </source>
</evidence>
<sequence>MAYIPFFLSSPARSVCLRYAPMAPSRSGAMAKASASASSRASPWARRRRRSSTAQLRRPPPAGCRPSSEPSGASRRGATAPRCPSRRCSVGTGPLGSTGASPAPPARSGSSSSSTRLS</sequence>
<dbReference type="Proteomes" id="UP000823388">
    <property type="component" value="Chromosome 2N"/>
</dbReference>
<name>A0A8T0VVI3_PANVG</name>
<feature type="region of interest" description="Disordered" evidence="1">
    <location>
        <begin position="25"/>
        <end position="118"/>
    </location>
</feature>
<proteinExistence type="predicted"/>
<evidence type="ECO:0000313" key="2">
    <source>
        <dbReference type="EMBL" id="KAG2637666.1"/>
    </source>
</evidence>
<gene>
    <name evidence="2" type="ORF">PVAP13_2NG531903</name>
</gene>